<organism evidence="1 2">
    <name type="scientific">Brucella pseudogrignonensis</name>
    <dbReference type="NCBI Taxonomy" id="419475"/>
    <lineage>
        <taxon>Bacteria</taxon>
        <taxon>Pseudomonadati</taxon>
        <taxon>Pseudomonadota</taxon>
        <taxon>Alphaproteobacteria</taxon>
        <taxon>Hyphomicrobiales</taxon>
        <taxon>Brucellaceae</taxon>
        <taxon>Brucella/Ochrobactrum group</taxon>
        <taxon>Brucella</taxon>
    </lineage>
</organism>
<reference evidence="1 2" key="1">
    <citation type="submission" date="2023-07" db="EMBL/GenBank/DDBJ databases">
        <title>Sorghum-associated microbial communities from plants grown in Nebraska, USA.</title>
        <authorList>
            <person name="Schachtman D."/>
        </authorList>
    </citation>
    <scope>NUCLEOTIDE SEQUENCE [LARGE SCALE GENOMIC DNA]</scope>
    <source>
        <strain evidence="1 2">DS1730</strain>
    </source>
</reference>
<evidence type="ECO:0000313" key="1">
    <source>
        <dbReference type="EMBL" id="MDR6432030.1"/>
    </source>
</evidence>
<sequence>MAWAIFKVECNWSRPRSRYSFNAKASPEPQERPQDFIDYCVSKGWAEAVTSPTRDEKRALKGRKRAI</sequence>
<dbReference type="EMBL" id="JAVDQT010000002">
    <property type="protein sequence ID" value="MDR6432030.1"/>
    <property type="molecule type" value="Genomic_DNA"/>
</dbReference>
<evidence type="ECO:0000313" key="2">
    <source>
        <dbReference type="Proteomes" id="UP001184614"/>
    </source>
</evidence>
<dbReference type="RefSeq" id="WP_310011481.1">
    <property type="nucleotide sequence ID" value="NZ_JAVDQT010000002.1"/>
</dbReference>
<gene>
    <name evidence="1" type="ORF">J2782_001765</name>
</gene>
<proteinExistence type="predicted"/>
<protein>
    <submittedName>
        <fullName evidence="1">Uncharacterized protein</fullName>
    </submittedName>
</protein>
<accession>A0ABU1M7K9</accession>
<comment type="caution">
    <text evidence="1">The sequence shown here is derived from an EMBL/GenBank/DDBJ whole genome shotgun (WGS) entry which is preliminary data.</text>
</comment>
<keyword evidence="2" id="KW-1185">Reference proteome</keyword>
<name>A0ABU1M7K9_9HYPH</name>
<dbReference type="Proteomes" id="UP001184614">
    <property type="component" value="Unassembled WGS sequence"/>
</dbReference>